<evidence type="ECO:0000313" key="2">
    <source>
        <dbReference type="Proteomes" id="UP001189616"/>
    </source>
</evidence>
<keyword evidence="2" id="KW-1185">Reference proteome</keyword>
<evidence type="ECO:0000313" key="1">
    <source>
        <dbReference type="EMBL" id="CAJ0781723.1"/>
    </source>
</evidence>
<comment type="caution">
    <text evidence="1">The sequence shown here is derived from an EMBL/GenBank/DDBJ whole genome shotgun (WGS) entry which is preliminary data.</text>
</comment>
<dbReference type="Proteomes" id="UP001189616">
    <property type="component" value="Unassembled WGS sequence"/>
</dbReference>
<gene>
    <name evidence="1" type="ORF">LMG7141_01185</name>
</gene>
<protein>
    <submittedName>
        <fullName evidence="1">Uncharacterized protein</fullName>
    </submittedName>
</protein>
<organism evidence="1 2">
    <name type="scientific">Ralstonia condita</name>
    <dbReference type="NCBI Taxonomy" id="3058600"/>
    <lineage>
        <taxon>Bacteria</taxon>
        <taxon>Pseudomonadati</taxon>
        <taxon>Pseudomonadota</taxon>
        <taxon>Betaproteobacteria</taxon>
        <taxon>Burkholderiales</taxon>
        <taxon>Burkholderiaceae</taxon>
        <taxon>Ralstonia</taxon>
    </lineage>
</organism>
<name>A0ABM9J414_9RALS</name>
<sequence>MLDRDPLAAVGALGLPPLPALVLPLQRALQILIGRKPPPTWAFSRTPWQPGIAPSANCMGLLPTKEGTMTNNAGPNPFQKFCATLPPVPSRAVYRANVLLRSDDIFPKDAYEEVLYIALALTPAREALDWLERLYHELSANYARAAFGRLSNTNKGLVFAGYALKYLGANLPPRFGRVWYSLFVVKEKRKSVDEFPVTSYQNAGIWPFFDRKTVSPHDVAERVRLELGELCPPPGQFLRIDESGSVVEAGSRAASHRTSKFNRQPS</sequence>
<dbReference type="EMBL" id="CATYWO010000001">
    <property type="protein sequence ID" value="CAJ0781723.1"/>
    <property type="molecule type" value="Genomic_DNA"/>
</dbReference>
<reference evidence="1 2" key="1">
    <citation type="submission" date="2023-07" db="EMBL/GenBank/DDBJ databases">
        <authorList>
            <person name="Peeters C."/>
        </authorList>
    </citation>
    <scope>NUCLEOTIDE SEQUENCE [LARGE SCALE GENOMIC DNA]</scope>
    <source>
        <strain evidence="1 2">LMG 7141</strain>
    </source>
</reference>
<accession>A0ABM9J414</accession>
<proteinExistence type="predicted"/>